<dbReference type="Gene3D" id="3.40.50.200">
    <property type="entry name" value="Peptidase S8/S53 domain"/>
    <property type="match status" value="1"/>
</dbReference>
<comment type="caution">
    <text evidence="11">The sequence shown here is derived from an EMBL/GenBank/DDBJ whole genome shotgun (WGS) entry which is preliminary data.</text>
</comment>
<evidence type="ECO:0000313" key="11">
    <source>
        <dbReference type="EMBL" id="KAH0599351.1"/>
    </source>
</evidence>
<comment type="similarity">
    <text evidence="1 6">Belongs to the peptidase S8 family.</text>
</comment>
<dbReference type="InterPro" id="IPR000209">
    <property type="entry name" value="Peptidase_S8/S53_dom"/>
</dbReference>
<feature type="domain" description="Peptidase S8/S53" evidence="9">
    <location>
        <begin position="155"/>
        <end position="399"/>
    </location>
</feature>
<feature type="chain" id="PRO_5040286302" description="Subtilisin-like serine protease PR1C" evidence="8">
    <location>
        <begin position="23"/>
        <end position="760"/>
    </location>
</feature>
<evidence type="ECO:0000256" key="4">
    <source>
        <dbReference type="ARBA" id="ARBA00022801"/>
    </source>
</evidence>
<evidence type="ECO:0000256" key="3">
    <source>
        <dbReference type="ARBA" id="ARBA00022729"/>
    </source>
</evidence>
<dbReference type="Proteomes" id="UP000764110">
    <property type="component" value="Unassembled WGS sequence"/>
</dbReference>
<dbReference type="InterPro" id="IPR050131">
    <property type="entry name" value="Peptidase_S8_subtilisin-like"/>
</dbReference>
<dbReference type="InterPro" id="IPR022398">
    <property type="entry name" value="Peptidase_S8_His-AS"/>
</dbReference>
<evidence type="ECO:0000256" key="8">
    <source>
        <dbReference type="SAM" id="SignalP"/>
    </source>
</evidence>
<evidence type="ECO:0000256" key="1">
    <source>
        <dbReference type="ARBA" id="ARBA00011073"/>
    </source>
</evidence>
<organism evidence="11 12">
    <name type="scientific">Metarhizium humberi</name>
    <dbReference type="NCBI Taxonomy" id="2596975"/>
    <lineage>
        <taxon>Eukaryota</taxon>
        <taxon>Fungi</taxon>
        <taxon>Dikarya</taxon>
        <taxon>Ascomycota</taxon>
        <taxon>Pezizomycotina</taxon>
        <taxon>Sordariomycetes</taxon>
        <taxon>Hypocreomycetidae</taxon>
        <taxon>Hypocreales</taxon>
        <taxon>Clavicipitaceae</taxon>
        <taxon>Metarhizium</taxon>
    </lineage>
</organism>
<feature type="domain" description="C5a peptidase/Subtilisin-like protease SBT2-like Fn3-like" evidence="10">
    <location>
        <begin position="443"/>
        <end position="553"/>
    </location>
</feature>
<dbReference type="EMBL" id="JACEFI010000003">
    <property type="protein sequence ID" value="KAH0599351.1"/>
    <property type="molecule type" value="Genomic_DNA"/>
</dbReference>
<dbReference type="PROSITE" id="PS00137">
    <property type="entry name" value="SUBTILASE_HIS"/>
    <property type="match status" value="1"/>
</dbReference>
<gene>
    <name evidence="11" type="ORF">MHUMG1_02137</name>
</gene>
<dbReference type="GO" id="GO:0016020">
    <property type="term" value="C:membrane"/>
    <property type="evidence" value="ECO:0007669"/>
    <property type="project" value="InterPro"/>
</dbReference>
<protein>
    <recommendedName>
        <fullName evidence="13">Subtilisin-like serine protease PR1C</fullName>
    </recommendedName>
</protein>
<evidence type="ECO:0000256" key="7">
    <source>
        <dbReference type="SAM" id="MobiDB-lite"/>
    </source>
</evidence>
<dbReference type="InterPro" id="IPR010435">
    <property type="entry name" value="C5a/SBT2-like_Fn3"/>
</dbReference>
<dbReference type="CDD" id="cd07489">
    <property type="entry name" value="Peptidases_S8_5"/>
    <property type="match status" value="1"/>
</dbReference>
<dbReference type="AlphaFoldDB" id="A0A9P8MD91"/>
<dbReference type="GO" id="GO:0004252">
    <property type="term" value="F:serine-type endopeptidase activity"/>
    <property type="evidence" value="ECO:0007669"/>
    <property type="project" value="InterPro"/>
</dbReference>
<dbReference type="SUPFAM" id="SSF52743">
    <property type="entry name" value="Subtilisin-like"/>
    <property type="match status" value="1"/>
</dbReference>
<dbReference type="PROSITE" id="PS51892">
    <property type="entry name" value="SUBTILASE"/>
    <property type="match status" value="1"/>
</dbReference>
<keyword evidence="12" id="KW-1185">Reference proteome</keyword>
<dbReference type="PANTHER" id="PTHR43806">
    <property type="entry name" value="PEPTIDASE S8"/>
    <property type="match status" value="1"/>
</dbReference>
<sequence>MLRSSLVAVLCLAAAPFVHVHAQNGTSVKKGFRHFLILECEDGQALEPVIQAVEKHGNQVRRKFESKIFRGLSVKLVGRDVEQIEGVKKIWRVQDSFIDKWSFTRRGQDLQEETWGPLPTKPPLTAPRQPTCNKTTDGSMCGSNKPEFQWPHIMTQVNYTHPALGGCFGKGCKVAFGDNLAQDKDRGDPMDCRGHGTAVAGVLAGYDEAGGFVGVAPNATLGAYRVLDCNDEGQEDDFMAGLIRAFDDGVQIIVSSAVIQTTNWASSPSAIIASRIVSNGVPCIIGVGNLQNLGLFSTSIPSTGRGVIAVTSFGQDDGIATGAFLGSISASGPTWDLDVKPNVGAPGRRVRIARLRGGYTVDSGTSFAAPFVGGIVALIAEARRTFDPILIANLLTTYAAPQINPWANEGSEYFSVAEQGGGLVQAWEACRATTLVHPTALIFNDTDHRPASIDLAITNEAESEVTYELSNLPALSVYTLTKDAIWAGGSREFISAGAAVTLSENSLRLRPGQSATIQVSASESQNLDTSRLPVWSGWIAINGSDGSRLTIPYQGLGGSLQSATIFDANKNQFGLQAESSGTGYHVPERQAFFLTPPPANSSQQFAKVSIQLLAKYANGWFTGRPAAVFHLVFGSPQVQIHVVPLEICTRQDPTPHPGNTTVSSASAPADRLCVPESMVTDIGGVKSLGQVLGYPKDFVRRGRLEAVWDGSLARGEYAPPGSYKLVARALAIFGDANNQSHWQTVESVQFAITYNPPTAA</sequence>
<dbReference type="Pfam" id="PF00082">
    <property type="entry name" value="Peptidase_S8"/>
    <property type="match status" value="1"/>
</dbReference>
<dbReference type="GO" id="GO:0006508">
    <property type="term" value="P:proteolysis"/>
    <property type="evidence" value="ECO:0007669"/>
    <property type="project" value="UniProtKB-KW"/>
</dbReference>
<feature type="signal peptide" evidence="8">
    <location>
        <begin position="1"/>
        <end position="22"/>
    </location>
</feature>
<dbReference type="PANTHER" id="PTHR43806:SF66">
    <property type="entry name" value="SERIN ENDOPEPTIDASE"/>
    <property type="match status" value="1"/>
</dbReference>
<dbReference type="InterPro" id="IPR036852">
    <property type="entry name" value="Peptidase_S8/S53_dom_sf"/>
</dbReference>
<evidence type="ECO:0000259" key="10">
    <source>
        <dbReference type="Pfam" id="PF06280"/>
    </source>
</evidence>
<reference evidence="11 12" key="1">
    <citation type="submission" date="2020-07" db="EMBL/GenBank/DDBJ databases">
        <title>Metarhizium humberi genome.</title>
        <authorList>
            <person name="Lysoe E."/>
        </authorList>
    </citation>
    <scope>NUCLEOTIDE SEQUENCE [LARGE SCALE GENOMIC DNA]</scope>
    <source>
        <strain evidence="11 12">ESALQ1638</strain>
    </source>
</reference>
<evidence type="ECO:0000256" key="2">
    <source>
        <dbReference type="ARBA" id="ARBA00022670"/>
    </source>
</evidence>
<evidence type="ECO:0000256" key="5">
    <source>
        <dbReference type="ARBA" id="ARBA00022825"/>
    </source>
</evidence>
<dbReference type="Pfam" id="PF06280">
    <property type="entry name" value="fn3_5"/>
    <property type="match status" value="1"/>
</dbReference>
<keyword evidence="5" id="KW-0720">Serine protease</keyword>
<evidence type="ECO:0008006" key="13">
    <source>
        <dbReference type="Google" id="ProtNLM"/>
    </source>
</evidence>
<name>A0A9P8MD91_9HYPO</name>
<dbReference type="PRINTS" id="PR00723">
    <property type="entry name" value="SUBTILISIN"/>
</dbReference>
<feature type="compositionally biased region" description="Polar residues" evidence="7">
    <location>
        <begin position="128"/>
        <end position="140"/>
    </location>
</feature>
<keyword evidence="2" id="KW-0645">Protease</keyword>
<dbReference type="InterPro" id="IPR034187">
    <property type="entry name" value="Peptidases_S8_5"/>
</dbReference>
<evidence type="ECO:0000256" key="6">
    <source>
        <dbReference type="PROSITE-ProRule" id="PRU01240"/>
    </source>
</evidence>
<evidence type="ECO:0000259" key="9">
    <source>
        <dbReference type="Pfam" id="PF00082"/>
    </source>
</evidence>
<evidence type="ECO:0000313" key="12">
    <source>
        <dbReference type="Proteomes" id="UP000764110"/>
    </source>
</evidence>
<feature type="region of interest" description="Disordered" evidence="7">
    <location>
        <begin position="113"/>
        <end position="140"/>
    </location>
</feature>
<dbReference type="InterPro" id="IPR015500">
    <property type="entry name" value="Peptidase_S8_subtilisin-rel"/>
</dbReference>
<accession>A0A9P8MD91</accession>
<comment type="caution">
    <text evidence="6">Lacks conserved residue(s) required for the propagation of feature annotation.</text>
</comment>
<keyword evidence="3 8" id="KW-0732">Signal</keyword>
<keyword evidence="4" id="KW-0378">Hydrolase</keyword>
<proteinExistence type="inferred from homology"/>